<proteinExistence type="predicted"/>
<keyword evidence="1" id="KW-0812">Transmembrane</keyword>
<dbReference type="OrthoDB" id="6610237at2759"/>
<dbReference type="AlphaFoldDB" id="A0A9P0HA83"/>
<reference evidence="2" key="1">
    <citation type="submission" date="2022-01" db="EMBL/GenBank/DDBJ databases">
        <authorList>
            <person name="King R."/>
        </authorList>
    </citation>
    <scope>NUCLEOTIDE SEQUENCE</scope>
</reference>
<gene>
    <name evidence="2" type="ORF">NEZAVI_LOCUS8109</name>
</gene>
<keyword evidence="1" id="KW-1133">Transmembrane helix</keyword>
<dbReference type="EMBL" id="OV725080">
    <property type="protein sequence ID" value="CAH1398460.1"/>
    <property type="molecule type" value="Genomic_DNA"/>
</dbReference>
<sequence>MENGIVAVVMELGIRYIFAIFCVLHTTHSTLDDLDELRSTDNHIIKPNPTSIIVRTDSILYAPVGHDISINFEVTNNQYKNIFYQFEGYTDDNFNLAYVTPPSASVQSYTKCLVNVKILSSNSLNEEKRGLLTFKAKWVSLFEEEVTQDVYYYIGSQKPDSSKPTITYTISGDCSGYLQPKLCHDKIWKADISIQDIDSGLLKINSEPFSIILKKRFIVGTKEAVSGYYLANCCQTKVDITATDISGNENTITIDIERNWLSTGEIASITLGAILLVILIIAVIVFIIYCCRKKRQTLSIYPESIRS</sequence>
<keyword evidence="1" id="KW-0472">Membrane</keyword>
<protein>
    <submittedName>
        <fullName evidence="2">Uncharacterized protein</fullName>
    </submittedName>
</protein>
<evidence type="ECO:0000313" key="2">
    <source>
        <dbReference type="EMBL" id="CAH1398460.1"/>
    </source>
</evidence>
<dbReference type="Proteomes" id="UP001152798">
    <property type="component" value="Chromosome 4"/>
</dbReference>
<evidence type="ECO:0000313" key="3">
    <source>
        <dbReference type="Proteomes" id="UP001152798"/>
    </source>
</evidence>
<accession>A0A9P0HA83</accession>
<keyword evidence="3" id="KW-1185">Reference proteome</keyword>
<name>A0A9P0HA83_NEZVI</name>
<evidence type="ECO:0000256" key="1">
    <source>
        <dbReference type="SAM" id="Phobius"/>
    </source>
</evidence>
<organism evidence="2 3">
    <name type="scientific">Nezara viridula</name>
    <name type="common">Southern green stink bug</name>
    <name type="synonym">Cimex viridulus</name>
    <dbReference type="NCBI Taxonomy" id="85310"/>
    <lineage>
        <taxon>Eukaryota</taxon>
        <taxon>Metazoa</taxon>
        <taxon>Ecdysozoa</taxon>
        <taxon>Arthropoda</taxon>
        <taxon>Hexapoda</taxon>
        <taxon>Insecta</taxon>
        <taxon>Pterygota</taxon>
        <taxon>Neoptera</taxon>
        <taxon>Paraneoptera</taxon>
        <taxon>Hemiptera</taxon>
        <taxon>Heteroptera</taxon>
        <taxon>Panheteroptera</taxon>
        <taxon>Pentatomomorpha</taxon>
        <taxon>Pentatomoidea</taxon>
        <taxon>Pentatomidae</taxon>
        <taxon>Pentatominae</taxon>
        <taxon>Nezara</taxon>
    </lineage>
</organism>
<feature type="transmembrane region" description="Helical" evidence="1">
    <location>
        <begin position="266"/>
        <end position="291"/>
    </location>
</feature>